<evidence type="ECO:0000313" key="3">
    <source>
        <dbReference type="EMBL" id="EHP46903.1"/>
    </source>
</evidence>
<proteinExistence type="inferred from homology"/>
<reference evidence="3 4" key="1">
    <citation type="submission" date="2012-01" db="EMBL/GenBank/DDBJ databases">
        <title>The Genome Sequence of Odoribacter laneus YIT 12061.</title>
        <authorList>
            <consortium name="The Broad Institute Genome Sequencing Platform"/>
            <person name="Earl A."/>
            <person name="Ward D."/>
            <person name="Feldgarden M."/>
            <person name="Gevers D."/>
            <person name="Morotomi M."/>
            <person name="Young S.K."/>
            <person name="Zeng Q."/>
            <person name="Gargeya S."/>
            <person name="Fitzgerald M."/>
            <person name="Haas B."/>
            <person name="Abouelleil A."/>
            <person name="Alvarado L."/>
            <person name="Arachchi H.M."/>
            <person name="Berlin A."/>
            <person name="Chapman S.B."/>
            <person name="Gearin G."/>
            <person name="Goldberg J."/>
            <person name="Griggs A."/>
            <person name="Gujja S."/>
            <person name="Hansen M."/>
            <person name="Heiman D."/>
            <person name="Howarth C."/>
            <person name="Larimer J."/>
            <person name="Lui A."/>
            <person name="MacDonald P.J.P."/>
            <person name="McCowen C."/>
            <person name="Montmayeur A."/>
            <person name="Murphy C."/>
            <person name="Neiman D."/>
            <person name="Pearson M."/>
            <person name="Priest M."/>
            <person name="Roberts A."/>
            <person name="Saif S."/>
            <person name="Shea T."/>
            <person name="Sisk P."/>
            <person name="Stolte C."/>
            <person name="Sykes S."/>
            <person name="Wortman J."/>
            <person name="Nusbaum C."/>
            <person name="Birren B."/>
        </authorList>
    </citation>
    <scope>NUCLEOTIDE SEQUENCE [LARGE SCALE GENOMIC DNA]</scope>
    <source>
        <strain evidence="3 4">YIT 12061</strain>
    </source>
</reference>
<dbReference type="SUPFAM" id="SSF49764">
    <property type="entry name" value="HSP20-like chaperones"/>
    <property type="match status" value="1"/>
</dbReference>
<sequence length="98" mass="11292">MPVKRSQNWFPGIFNDFFGNEWLEKANTNAPAINIIENENEYKVKLATPGRTKNDFTIKIDDANQLLVSMEKKKNITKITSKVNISGESFLIFNLNRQ</sequence>
<dbReference type="PROSITE" id="PS01031">
    <property type="entry name" value="SHSP"/>
    <property type="match status" value="1"/>
</dbReference>
<dbReference type="STRING" id="742817.HMPREF9449_01918"/>
<accession>H1DI32</accession>
<dbReference type="eggNOG" id="COG0071">
    <property type="taxonomic scope" value="Bacteria"/>
</dbReference>
<dbReference type="Proteomes" id="UP000004892">
    <property type="component" value="Unassembled WGS sequence"/>
</dbReference>
<evidence type="ECO:0000256" key="1">
    <source>
        <dbReference type="PROSITE-ProRule" id="PRU00285"/>
    </source>
</evidence>
<organism evidence="3 4">
    <name type="scientific">Odoribacter laneus YIT 12061</name>
    <dbReference type="NCBI Taxonomy" id="742817"/>
    <lineage>
        <taxon>Bacteria</taxon>
        <taxon>Pseudomonadati</taxon>
        <taxon>Bacteroidota</taxon>
        <taxon>Bacteroidia</taxon>
        <taxon>Bacteroidales</taxon>
        <taxon>Odoribacteraceae</taxon>
        <taxon>Odoribacter</taxon>
    </lineage>
</organism>
<dbReference type="PATRIC" id="fig|742817.3.peg.2040"/>
<gene>
    <name evidence="3" type="ORF">HMPREF9449_01918</name>
</gene>
<dbReference type="EMBL" id="ADMC01000024">
    <property type="protein sequence ID" value="EHP46903.1"/>
    <property type="molecule type" value="Genomic_DNA"/>
</dbReference>
<comment type="caution">
    <text evidence="3">The sequence shown here is derived from an EMBL/GenBank/DDBJ whole genome shotgun (WGS) entry which is preliminary data.</text>
</comment>
<comment type="similarity">
    <text evidence="1">Belongs to the small heat shock protein (HSP20) family.</text>
</comment>
<name>H1DI32_9BACT</name>
<evidence type="ECO:0000313" key="4">
    <source>
        <dbReference type="Proteomes" id="UP000004892"/>
    </source>
</evidence>
<dbReference type="AlphaFoldDB" id="H1DI32"/>
<dbReference type="Gene3D" id="2.60.40.790">
    <property type="match status" value="1"/>
</dbReference>
<feature type="domain" description="SHSP" evidence="2">
    <location>
        <begin position="24"/>
        <end position="98"/>
    </location>
</feature>
<protein>
    <recommendedName>
        <fullName evidence="2">SHSP domain-containing protein</fullName>
    </recommendedName>
</protein>
<dbReference type="InterPro" id="IPR008978">
    <property type="entry name" value="HSP20-like_chaperone"/>
</dbReference>
<keyword evidence="4" id="KW-1185">Reference proteome</keyword>
<dbReference type="HOGENOM" id="CLU_2331003_0_0_10"/>
<dbReference type="CDD" id="cd00298">
    <property type="entry name" value="ACD_sHsps_p23-like"/>
    <property type="match status" value="1"/>
</dbReference>
<dbReference type="InterPro" id="IPR002068">
    <property type="entry name" value="A-crystallin/Hsp20_dom"/>
</dbReference>
<evidence type="ECO:0000259" key="2">
    <source>
        <dbReference type="PROSITE" id="PS01031"/>
    </source>
</evidence>